<keyword evidence="2" id="KW-1185">Reference proteome</keyword>
<protein>
    <submittedName>
        <fullName evidence="1">Uncharacterized protein</fullName>
    </submittedName>
</protein>
<accession>A0ACC3MWH1</accession>
<gene>
    <name evidence="1" type="ORF">LTR37_013377</name>
</gene>
<feature type="non-terminal residue" evidence="1">
    <location>
        <position position="310"/>
    </location>
</feature>
<evidence type="ECO:0000313" key="2">
    <source>
        <dbReference type="Proteomes" id="UP001281147"/>
    </source>
</evidence>
<comment type="caution">
    <text evidence="1">The sequence shown here is derived from an EMBL/GenBank/DDBJ whole genome shotgun (WGS) entry which is preliminary data.</text>
</comment>
<evidence type="ECO:0000313" key="1">
    <source>
        <dbReference type="EMBL" id="KAK3705216.1"/>
    </source>
</evidence>
<dbReference type="EMBL" id="JAUTXU010000131">
    <property type="protein sequence ID" value="KAK3705216.1"/>
    <property type="molecule type" value="Genomic_DNA"/>
</dbReference>
<sequence>MAQGLKTSRDSDENRQRKTADEILKKLSSNPGYRRSVYFSYCASRDIQGLESLFRQWPSDQFTGSVTKEGDTGVLLAAHEENGLQTLRWLKDRGDPVHLENHYGRTSLIEASLWGRLDIVQYLTQRKVHLQARDSNSMRVAHLAADAERNTTERARRAQTAQDDRSVAETPHRAQPRGCGCTDSTTATSFFGGSSDDTLEVFRHQELFEPPHGPGELQIQKAFATLDRGTTYPSIHAMSGYSYPDWPKRARQSNMDGESGRITRTIWSSSRQDRKGSEEEFPRRILPPPLLSPAQTRIPQRLQIETRLYV</sequence>
<reference evidence="1" key="1">
    <citation type="submission" date="2023-07" db="EMBL/GenBank/DDBJ databases">
        <title>Black Yeasts Isolated from many extreme environments.</title>
        <authorList>
            <person name="Coleine C."/>
            <person name="Stajich J.E."/>
            <person name="Selbmann L."/>
        </authorList>
    </citation>
    <scope>NUCLEOTIDE SEQUENCE</scope>
    <source>
        <strain evidence="1">CCFEE 5714</strain>
    </source>
</reference>
<dbReference type="Proteomes" id="UP001281147">
    <property type="component" value="Unassembled WGS sequence"/>
</dbReference>
<name>A0ACC3MWH1_9PEZI</name>
<organism evidence="1 2">
    <name type="scientific">Vermiconidia calcicola</name>
    <dbReference type="NCBI Taxonomy" id="1690605"/>
    <lineage>
        <taxon>Eukaryota</taxon>
        <taxon>Fungi</taxon>
        <taxon>Dikarya</taxon>
        <taxon>Ascomycota</taxon>
        <taxon>Pezizomycotina</taxon>
        <taxon>Dothideomycetes</taxon>
        <taxon>Dothideomycetidae</taxon>
        <taxon>Mycosphaerellales</taxon>
        <taxon>Extremaceae</taxon>
        <taxon>Vermiconidia</taxon>
    </lineage>
</organism>
<proteinExistence type="predicted"/>